<comment type="caution">
    <text evidence="1">The sequence shown here is derived from an EMBL/GenBank/DDBJ whole genome shotgun (WGS) entry which is preliminary data.</text>
</comment>
<reference evidence="2" key="1">
    <citation type="submission" date="2016-10" db="EMBL/GenBank/DDBJ databases">
        <title>Frankia sp. NRRL B-16386 Genome sequencing.</title>
        <authorList>
            <person name="Ghodhbane-Gtari F."/>
            <person name="Swanson E."/>
            <person name="Gueddou A."/>
            <person name="Hezbri K."/>
            <person name="Ktari K."/>
            <person name="Nouioui I."/>
            <person name="Morris K."/>
            <person name="Simpson S."/>
            <person name="Abebe-Akele F."/>
            <person name="Thomas K."/>
            <person name="Gtari M."/>
            <person name="Tisa L.S."/>
        </authorList>
    </citation>
    <scope>NUCLEOTIDE SEQUENCE [LARGE SCALE GENOMIC DNA]</scope>
    <source>
        <strain evidence="2">NRRL B-16386</strain>
    </source>
</reference>
<gene>
    <name evidence="1" type="ORF">BL253_32850</name>
</gene>
<dbReference type="Proteomes" id="UP000188929">
    <property type="component" value="Unassembled WGS sequence"/>
</dbReference>
<accession>A0A1V2I3E7</accession>
<name>A0A1V2I3E7_9ACTN</name>
<protein>
    <submittedName>
        <fullName evidence="1">Uncharacterized protein</fullName>
    </submittedName>
</protein>
<dbReference type="OrthoDB" id="9882215at2"/>
<dbReference type="EMBL" id="MOMC01000085">
    <property type="protein sequence ID" value="ONH23473.1"/>
    <property type="molecule type" value="Genomic_DNA"/>
</dbReference>
<evidence type="ECO:0000313" key="1">
    <source>
        <dbReference type="EMBL" id="ONH23473.1"/>
    </source>
</evidence>
<proteinExistence type="predicted"/>
<dbReference type="RefSeq" id="WP_076821517.1">
    <property type="nucleotide sequence ID" value="NZ_MOMC01000085.1"/>
</dbReference>
<keyword evidence="2" id="KW-1185">Reference proteome</keyword>
<evidence type="ECO:0000313" key="2">
    <source>
        <dbReference type="Proteomes" id="UP000188929"/>
    </source>
</evidence>
<dbReference type="AlphaFoldDB" id="A0A1V2I3E7"/>
<sequence length="61" mass="6655">MRRQLGPRTLALVDHGDGPALAWVRLYRNDGHSHRDAEKAAFAEADHDGVAAGTKNYGVGW</sequence>
<organism evidence="1 2">
    <name type="scientific">Pseudofrankia asymbiotica</name>
    <dbReference type="NCBI Taxonomy" id="1834516"/>
    <lineage>
        <taxon>Bacteria</taxon>
        <taxon>Bacillati</taxon>
        <taxon>Actinomycetota</taxon>
        <taxon>Actinomycetes</taxon>
        <taxon>Frankiales</taxon>
        <taxon>Frankiaceae</taxon>
        <taxon>Pseudofrankia</taxon>
    </lineage>
</organism>